<keyword evidence="3" id="KW-0472">Membrane</keyword>
<keyword evidence="6" id="KW-1185">Reference proteome</keyword>
<dbReference type="GO" id="GO:0005506">
    <property type="term" value="F:iron ion binding"/>
    <property type="evidence" value="ECO:0007669"/>
    <property type="project" value="InterPro"/>
</dbReference>
<evidence type="ECO:0000313" key="6">
    <source>
        <dbReference type="Proteomes" id="UP001175001"/>
    </source>
</evidence>
<feature type="binding site" description="axial binding residue" evidence="2">
    <location>
        <position position="435"/>
    </location>
    <ligand>
        <name>heme</name>
        <dbReference type="ChEBI" id="CHEBI:30413"/>
    </ligand>
    <ligandPart>
        <name>Fe</name>
        <dbReference type="ChEBI" id="CHEBI:18248"/>
    </ligandPart>
</feature>
<feature type="signal peptide" evidence="4">
    <location>
        <begin position="1"/>
        <end position="21"/>
    </location>
</feature>
<organism evidence="5 6">
    <name type="scientific">Lasiodiplodia hormozganensis</name>
    <dbReference type="NCBI Taxonomy" id="869390"/>
    <lineage>
        <taxon>Eukaryota</taxon>
        <taxon>Fungi</taxon>
        <taxon>Dikarya</taxon>
        <taxon>Ascomycota</taxon>
        <taxon>Pezizomycotina</taxon>
        <taxon>Dothideomycetes</taxon>
        <taxon>Dothideomycetes incertae sedis</taxon>
        <taxon>Botryosphaeriales</taxon>
        <taxon>Botryosphaeriaceae</taxon>
        <taxon>Lasiodiplodia</taxon>
    </lineage>
</organism>
<dbReference type="InterPro" id="IPR002401">
    <property type="entry name" value="Cyt_P450_E_grp-I"/>
</dbReference>
<dbReference type="PRINTS" id="PR00385">
    <property type="entry name" value="P450"/>
</dbReference>
<dbReference type="InterPro" id="IPR050121">
    <property type="entry name" value="Cytochrome_P450_monoxygenase"/>
</dbReference>
<keyword evidence="2" id="KW-0408">Iron</keyword>
<dbReference type="PANTHER" id="PTHR24305:SF166">
    <property type="entry name" value="CYTOCHROME P450 12A4, MITOCHONDRIAL-RELATED"/>
    <property type="match status" value="1"/>
</dbReference>
<name>A0AA39WNI0_9PEZI</name>
<dbReference type="GO" id="GO:0004497">
    <property type="term" value="F:monooxygenase activity"/>
    <property type="evidence" value="ECO:0007669"/>
    <property type="project" value="InterPro"/>
</dbReference>
<reference evidence="5" key="1">
    <citation type="submission" date="2023-06" db="EMBL/GenBank/DDBJ databases">
        <title>Multi-omics analyses reveal the molecular pathogenesis toolkit of Lasiodiplodia hormozganensis, a cross-kingdom pathogen.</title>
        <authorList>
            <person name="Felix C."/>
            <person name="Meneses R."/>
            <person name="Goncalves M.F.M."/>
            <person name="Tilleman L."/>
            <person name="Duarte A.S."/>
            <person name="Jorrin-Novo J.V."/>
            <person name="Van De Peer Y."/>
            <person name="Deforce D."/>
            <person name="Van Nieuwerburgh F."/>
            <person name="Esteves A.C."/>
            <person name="Alves A."/>
        </authorList>
    </citation>
    <scope>NUCLEOTIDE SEQUENCE</scope>
    <source>
        <strain evidence="5">CBS 339.90</strain>
    </source>
</reference>
<dbReference type="SUPFAM" id="SSF48264">
    <property type="entry name" value="Cytochrome P450"/>
    <property type="match status" value="1"/>
</dbReference>
<accession>A0AA39WNI0</accession>
<gene>
    <name evidence="5" type="primary">TRI4_2</name>
    <name evidence="5" type="ORF">DIS24_g11653</name>
</gene>
<keyword evidence="3" id="KW-0812">Transmembrane</keyword>
<dbReference type="Gene3D" id="1.10.630.10">
    <property type="entry name" value="Cytochrome P450"/>
    <property type="match status" value="1"/>
</dbReference>
<dbReference type="EMBL" id="JAUJDW010000180">
    <property type="protein sequence ID" value="KAK0618669.1"/>
    <property type="molecule type" value="Genomic_DNA"/>
</dbReference>
<evidence type="ECO:0000313" key="5">
    <source>
        <dbReference type="EMBL" id="KAK0618669.1"/>
    </source>
</evidence>
<dbReference type="InterPro" id="IPR036396">
    <property type="entry name" value="Cyt_P450_sf"/>
</dbReference>
<dbReference type="PANTHER" id="PTHR24305">
    <property type="entry name" value="CYTOCHROME P450"/>
    <property type="match status" value="1"/>
</dbReference>
<protein>
    <submittedName>
        <fullName evidence="5">Trichodiene oxygenase</fullName>
    </submittedName>
</protein>
<dbReference type="Pfam" id="PF00067">
    <property type="entry name" value="p450"/>
    <property type="match status" value="1"/>
</dbReference>
<comment type="caution">
    <text evidence="5">The sequence shown here is derived from an EMBL/GenBank/DDBJ whole genome shotgun (WGS) entry which is preliminary data.</text>
</comment>
<dbReference type="GO" id="GO:0016705">
    <property type="term" value="F:oxidoreductase activity, acting on paired donors, with incorporation or reduction of molecular oxygen"/>
    <property type="evidence" value="ECO:0007669"/>
    <property type="project" value="InterPro"/>
</dbReference>
<evidence type="ECO:0000256" key="1">
    <source>
        <dbReference type="ARBA" id="ARBA00010617"/>
    </source>
</evidence>
<dbReference type="CDD" id="cd11062">
    <property type="entry name" value="CYP58-like"/>
    <property type="match status" value="1"/>
</dbReference>
<comment type="similarity">
    <text evidence="1">Belongs to the cytochrome P450 family.</text>
</comment>
<proteinExistence type="inferred from homology"/>
<sequence>MAHITILVALASILLLTLCKAIYNAYLHPLSTIPGPRLAAFTRLWLFRADLSGHAHTTIQRWHDACGPLIRIAPNELSVRSLDAYTRALYCQNTRFAKADYFYSAFDNPHGSVFSETGKQAHAAEKRLMAHAFSRQNILGLQQRVLYPNVEKWIERLRKEYVERGRAVTLWLATQCLTLETAACFNYGSGAEAFEAEGFEHELLAGFDVLPKIVTVFQHWPAVRTAAMWVQRLAGSGIAQVNAGASEGFERLVAQKRQGETNGMIMFDSMMERASRNGMPLDRTRMVNNGSLMLVAGTGTTAASLTTAIYYLVKQPQLWYELKRQLLDKIGDASSQPDVVELEKVPLLEAVVKEALRVGNPIRGRNPRVTPPGGWDFSGVHIPEGTVISSAQLFYCADPTVFPEPEKFMPERWLVEDTAAMNRNLVVFSLGTRSCIGQK</sequence>
<evidence type="ECO:0000256" key="4">
    <source>
        <dbReference type="SAM" id="SignalP"/>
    </source>
</evidence>
<dbReference type="GO" id="GO:0020037">
    <property type="term" value="F:heme binding"/>
    <property type="evidence" value="ECO:0007669"/>
    <property type="project" value="InterPro"/>
</dbReference>
<feature type="chain" id="PRO_5041229918" evidence="4">
    <location>
        <begin position="22"/>
        <end position="439"/>
    </location>
</feature>
<evidence type="ECO:0000256" key="3">
    <source>
        <dbReference type="SAM" id="Phobius"/>
    </source>
</evidence>
<keyword evidence="4" id="KW-0732">Signal</keyword>
<evidence type="ECO:0000256" key="2">
    <source>
        <dbReference type="PIRSR" id="PIRSR602401-1"/>
    </source>
</evidence>
<comment type="cofactor">
    <cofactor evidence="2">
        <name>heme</name>
        <dbReference type="ChEBI" id="CHEBI:30413"/>
    </cofactor>
</comment>
<dbReference type="PRINTS" id="PR00463">
    <property type="entry name" value="EP450I"/>
</dbReference>
<dbReference type="Proteomes" id="UP001175001">
    <property type="component" value="Unassembled WGS sequence"/>
</dbReference>
<keyword evidence="2" id="KW-0479">Metal-binding</keyword>
<dbReference type="InterPro" id="IPR001128">
    <property type="entry name" value="Cyt_P450"/>
</dbReference>
<feature type="transmembrane region" description="Helical" evidence="3">
    <location>
        <begin position="292"/>
        <end position="313"/>
    </location>
</feature>
<keyword evidence="3" id="KW-1133">Transmembrane helix</keyword>
<dbReference type="AlphaFoldDB" id="A0AA39WNI0"/>
<keyword evidence="2" id="KW-0349">Heme</keyword>